<dbReference type="InterPro" id="IPR012795">
    <property type="entry name" value="tRNA_Ile_lys_synt_N"/>
</dbReference>
<dbReference type="PANTHER" id="PTHR43033:SF1">
    <property type="entry name" value="TRNA(ILE)-LYSIDINE SYNTHASE-RELATED"/>
    <property type="match status" value="1"/>
</dbReference>
<keyword evidence="11" id="KW-1185">Reference proteome</keyword>
<dbReference type="EMBL" id="FPAA01000009">
    <property type="protein sequence ID" value="SFS86377.1"/>
    <property type="molecule type" value="Genomic_DNA"/>
</dbReference>
<dbReference type="InterPro" id="IPR011063">
    <property type="entry name" value="TilS/TtcA_N"/>
</dbReference>
<keyword evidence="3 8" id="KW-0436">Ligase</keyword>
<organism evidence="10 11">
    <name type="scientific">Marininema halotolerans</name>
    <dbReference type="NCBI Taxonomy" id="1155944"/>
    <lineage>
        <taxon>Bacteria</taxon>
        <taxon>Bacillati</taxon>
        <taxon>Bacillota</taxon>
        <taxon>Bacilli</taxon>
        <taxon>Bacillales</taxon>
        <taxon>Thermoactinomycetaceae</taxon>
        <taxon>Marininema</taxon>
    </lineage>
</organism>
<dbReference type="GO" id="GO:0005524">
    <property type="term" value="F:ATP binding"/>
    <property type="evidence" value="ECO:0007669"/>
    <property type="project" value="UniProtKB-UniRule"/>
</dbReference>
<dbReference type="InterPro" id="IPR015262">
    <property type="entry name" value="tRNA_Ile_lys_synt_subst-bd"/>
</dbReference>
<dbReference type="NCBIfam" id="TIGR02433">
    <property type="entry name" value="lysidine_TilS_C"/>
    <property type="match status" value="1"/>
</dbReference>
<keyword evidence="6 8" id="KW-0067">ATP-binding</keyword>
<evidence type="ECO:0000256" key="2">
    <source>
        <dbReference type="ARBA" id="ARBA00022490"/>
    </source>
</evidence>
<dbReference type="OrthoDB" id="9807403at2"/>
<dbReference type="Pfam" id="PF01171">
    <property type="entry name" value="ATP_bind_3"/>
    <property type="match status" value="1"/>
</dbReference>
<dbReference type="InterPro" id="IPR014729">
    <property type="entry name" value="Rossmann-like_a/b/a_fold"/>
</dbReference>
<evidence type="ECO:0000256" key="7">
    <source>
        <dbReference type="ARBA" id="ARBA00048539"/>
    </source>
</evidence>
<comment type="catalytic activity">
    <reaction evidence="7 8">
        <text>cytidine(34) in tRNA(Ile2) + L-lysine + ATP = lysidine(34) in tRNA(Ile2) + AMP + diphosphate + H(+)</text>
        <dbReference type="Rhea" id="RHEA:43744"/>
        <dbReference type="Rhea" id="RHEA-COMP:10625"/>
        <dbReference type="Rhea" id="RHEA-COMP:10670"/>
        <dbReference type="ChEBI" id="CHEBI:15378"/>
        <dbReference type="ChEBI" id="CHEBI:30616"/>
        <dbReference type="ChEBI" id="CHEBI:32551"/>
        <dbReference type="ChEBI" id="CHEBI:33019"/>
        <dbReference type="ChEBI" id="CHEBI:82748"/>
        <dbReference type="ChEBI" id="CHEBI:83665"/>
        <dbReference type="ChEBI" id="CHEBI:456215"/>
        <dbReference type="EC" id="6.3.4.19"/>
    </reaction>
</comment>
<evidence type="ECO:0000256" key="6">
    <source>
        <dbReference type="ARBA" id="ARBA00022840"/>
    </source>
</evidence>
<dbReference type="HAMAP" id="MF_01161">
    <property type="entry name" value="tRNA_Ile_lys_synt"/>
    <property type="match status" value="1"/>
</dbReference>
<evidence type="ECO:0000256" key="5">
    <source>
        <dbReference type="ARBA" id="ARBA00022741"/>
    </source>
</evidence>
<gene>
    <name evidence="8" type="primary">tilS</name>
    <name evidence="10" type="ORF">SAMN05444972_109136</name>
</gene>
<dbReference type="EC" id="6.3.4.19" evidence="8"/>
<dbReference type="Proteomes" id="UP000198660">
    <property type="component" value="Unassembled WGS sequence"/>
</dbReference>
<dbReference type="SUPFAM" id="SSF82829">
    <property type="entry name" value="MesJ substrate recognition domain-like"/>
    <property type="match status" value="1"/>
</dbReference>
<dbReference type="SMART" id="SM00977">
    <property type="entry name" value="TilS_C"/>
    <property type="match status" value="1"/>
</dbReference>
<dbReference type="CDD" id="cd01992">
    <property type="entry name" value="TilS_N"/>
    <property type="match status" value="1"/>
</dbReference>
<dbReference type="AlphaFoldDB" id="A0A1I6TBK2"/>
<evidence type="ECO:0000256" key="1">
    <source>
        <dbReference type="ARBA" id="ARBA00004496"/>
    </source>
</evidence>
<dbReference type="SUPFAM" id="SSF52402">
    <property type="entry name" value="Adenine nucleotide alpha hydrolases-like"/>
    <property type="match status" value="1"/>
</dbReference>
<evidence type="ECO:0000313" key="10">
    <source>
        <dbReference type="EMBL" id="SFS86377.1"/>
    </source>
</evidence>
<dbReference type="Pfam" id="PF09179">
    <property type="entry name" value="TilS"/>
    <property type="match status" value="1"/>
</dbReference>
<dbReference type="GO" id="GO:0006400">
    <property type="term" value="P:tRNA modification"/>
    <property type="evidence" value="ECO:0007669"/>
    <property type="project" value="UniProtKB-UniRule"/>
</dbReference>
<proteinExistence type="inferred from homology"/>
<accession>A0A1I6TBK2</accession>
<evidence type="ECO:0000313" key="11">
    <source>
        <dbReference type="Proteomes" id="UP000198660"/>
    </source>
</evidence>
<comment type="subcellular location">
    <subcellularLocation>
        <location evidence="1 8">Cytoplasm</location>
    </subcellularLocation>
</comment>
<dbReference type="GO" id="GO:0005737">
    <property type="term" value="C:cytoplasm"/>
    <property type="evidence" value="ECO:0007669"/>
    <property type="project" value="UniProtKB-SubCell"/>
</dbReference>
<sequence>MDPPGFIAIHGVGLNVLQEMKRWIDEHHLLPGGSHVMVGVSGGADSLALLHGLKELAHDYQWRLTAIHVEHGLRGAESEADAQFVVQTAKRWGIAVFVEHVDVKGALREQGGNKQELARKMRYDAFARIAKQQAVDVLALAHQADDQVETVLMRILRGTSPAGLVGIPLLRPWRDIQLVRPLLGVSREAIEAYCLENGLTPREDASNQDIQFTRNRVRLELLPMLATYNPRVRDSILQLSKLAQAESLHWQVLEEQARAEVVVSERDGWITLDIQRLTALDIALQRRVIKLILNCLVKKETNLSTHQAVEGIRSVIIGSNPAASLHLPGEMKAEREYGWLHLFRKSQERSIPYYPPFSSPLPLQIPGRTELPQGTFRAWTSTQPVSVEHGMDYAVFDREQLQGALTVRSRRPGDRMWPKGLHGRKKVKDILIDAKVPKRERDSIPFVFHGDEIIWIPGLVHSQWAPVDQDTKTYLTLSWKWSS</sequence>
<protein>
    <recommendedName>
        <fullName evidence="8">tRNA(Ile)-lysidine synthase</fullName>
        <ecNumber evidence="8">6.3.4.19</ecNumber>
    </recommendedName>
    <alternativeName>
        <fullName evidence="8">tRNA(Ile)-2-lysyl-cytidine synthase</fullName>
    </alternativeName>
    <alternativeName>
        <fullName evidence="8">tRNA(Ile)-lysidine synthetase</fullName>
    </alternativeName>
</protein>
<evidence type="ECO:0000256" key="4">
    <source>
        <dbReference type="ARBA" id="ARBA00022694"/>
    </source>
</evidence>
<keyword evidence="2 8" id="KW-0963">Cytoplasm</keyword>
<comment type="domain">
    <text evidence="8">The N-terminal region contains the highly conserved SGGXDS motif, predicted to be a P-loop motif involved in ATP binding.</text>
</comment>
<dbReference type="Pfam" id="PF11734">
    <property type="entry name" value="TilS_C"/>
    <property type="match status" value="1"/>
</dbReference>
<dbReference type="InterPro" id="IPR012796">
    <property type="entry name" value="Lysidine-tRNA-synth_C"/>
</dbReference>
<comment type="similarity">
    <text evidence="8">Belongs to the tRNA(Ile)-lysidine synthase family.</text>
</comment>
<dbReference type="Gene3D" id="3.30.465.60">
    <property type="match status" value="1"/>
</dbReference>
<evidence type="ECO:0000259" key="9">
    <source>
        <dbReference type="SMART" id="SM00977"/>
    </source>
</evidence>
<dbReference type="PANTHER" id="PTHR43033">
    <property type="entry name" value="TRNA(ILE)-LYSIDINE SYNTHASE-RELATED"/>
    <property type="match status" value="1"/>
</dbReference>
<comment type="function">
    <text evidence="8">Ligates lysine onto the cytidine present at position 34 of the AUA codon-specific tRNA(Ile) that contains the anticodon CAU, in an ATP-dependent manner. Cytidine is converted to lysidine, thus changing the amino acid specificity of the tRNA from methionine to isoleucine.</text>
</comment>
<feature type="binding site" evidence="8">
    <location>
        <begin position="41"/>
        <end position="46"/>
    </location>
    <ligand>
        <name>ATP</name>
        <dbReference type="ChEBI" id="CHEBI:30616"/>
    </ligand>
</feature>
<evidence type="ECO:0000256" key="3">
    <source>
        <dbReference type="ARBA" id="ARBA00022598"/>
    </source>
</evidence>
<reference evidence="11" key="1">
    <citation type="submission" date="2016-10" db="EMBL/GenBank/DDBJ databases">
        <authorList>
            <person name="Varghese N."/>
            <person name="Submissions S."/>
        </authorList>
    </citation>
    <scope>NUCLEOTIDE SEQUENCE [LARGE SCALE GENOMIC DNA]</scope>
    <source>
        <strain evidence="11">DSM 45789</strain>
    </source>
</reference>
<dbReference type="NCBIfam" id="TIGR02432">
    <property type="entry name" value="lysidine_TilS_N"/>
    <property type="match status" value="1"/>
</dbReference>
<dbReference type="Gene3D" id="3.40.50.620">
    <property type="entry name" value="HUPs"/>
    <property type="match status" value="1"/>
</dbReference>
<keyword evidence="4 8" id="KW-0819">tRNA processing</keyword>
<feature type="domain" description="Lysidine-tRNA(Ile) synthetase C-terminal" evidence="9">
    <location>
        <begin position="405"/>
        <end position="477"/>
    </location>
</feature>
<keyword evidence="5 8" id="KW-0547">Nucleotide-binding</keyword>
<dbReference type="SUPFAM" id="SSF56037">
    <property type="entry name" value="PheT/TilS domain"/>
    <property type="match status" value="1"/>
</dbReference>
<evidence type="ECO:0000256" key="8">
    <source>
        <dbReference type="HAMAP-Rule" id="MF_01161"/>
    </source>
</evidence>
<name>A0A1I6TBK2_9BACL</name>
<dbReference type="GO" id="GO:0032267">
    <property type="term" value="F:tRNA(Ile)-lysidine synthase activity"/>
    <property type="evidence" value="ECO:0007669"/>
    <property type="project" value="UniProtKB-EC"/>
</dbReference>
<dbReference type="InterPro" id="IPR012094">
    <property type="entry name" value="tRNA_Ile_lys_synt"/>
</dbReference>